<protein>
    <submittedName>
        <fullName evidence="5">Uncharacterized protein</fullName>
    </submittedName>
</protein>
<evidence type="ECO:0000256" key="4">
    <source>
        <dbReference type="SAM" id="MobiDB-lite"/>
    </source>
</evidence>
<evidence type="ECO:0000256" key="2">
    <source>
        <dbReference type="ARBA" id="ARBA00022840"/>
    </source>
</evidence>
<dbReference type="Proteomes" id="UP001168821">
    <property type="component" value="Unassembled WGS sequence"/>
</dbReference>
<reference evidence="5" key="1">
    <citation type="journal article" date="2023" name="G3 (Bethesda)">
        <title>Whole genome assemblies of Zophobas morio and Tenebrio molitor.</title>
        <authorList>
            <person name="Kaur S."/>
            <person name="Stinson S.A."/>
            <person name="diCenzo G.C."/>
        </authorList>
    </citation>
    <scope>NUCLEOTIDE SEQUENCE</scope>
    <source>
        <strain evidence="5">QUZm001</strain>
    </source>
</reference>
<keyword evidence="1" id="KW-0547">Nucleotide-binding</keyword>
<keyword evidence="3" id="KW-0539">Nucleus</keyword>
<name>A0AA38IKW6_9CUCU</name>
<dbReference type="PANTHER" id="PTHR18937:SF172">
    <property type="entry name" value="STRUCTURAL MAINTENANCE OF CHROMOSOMES PROTEIN"/>
    <property type="match status" value="1"/>
</dbReference>
<dbReference type="PANTHER" id="PTHR18937">
    <property type="entry name" value="STRUCTURAL MAINTENANCE OF CHROMOSOMES SMC FAMILY MEMBER"/>
    <property type="match status" value="1"/>
</dbReference>
<keyword evidence="2" id="KW-0067">ATP-binding</keyword>
<keyword evidence="6" id="KW-1185">Reference proteome</keyword>
<dbReference type="Gene3D" id="3.40.50.300">
    <property type="entry name" value="P-loop containing nucleotide triphosphate hydrolases"/>
    <property type="match status" value="1"/>
</dbReference>
<proteinExistence type="predicted"/>
<gene>
    <name evidence="5" type="ORF">Zmor_010780</name>
</gene>
<dbReference type="GO" id="GO:0005524">
    <property type="term" value="F:ATP binding"/>
    <property type="evidence" value="ECO:0007669"/>
    <property type="project" value="UniProtKB-KW"/>
</dbReference>
<sequence>MSAVKNREQKHSGEAVEAVPEEPDDELNWSNEEGIVVDGIYIPALAKRFCHLERTSNHPEDLKQQAEETYLGPFSAVGFNAIVGRNCSAKSNVIDSMSFVFGYRAVSCKKLSVNLHNSEKYRNIFVK</sequence>
<dbReference type="GO" id="GO:0007076">
    <property type="term" value="P:mitotic chromosome condensation"/>
    <property type="evidence" value="ECO:0007669"/>
    <property type="project" value="TreeGrafter"/>
</dbReference>
<evidence type="ECO:0000313" key="6">
    <source>
        <dbReference type="Proteomes" id="UP001168821"/>
    </source>
</evidence>
<feature type="region of interest" description="Disordered" evidence="4">
    <location>
        <begin position="1"/>
        <end position="28"/>
    </location>
</feature>
<organism evidence="5 6">
    <name type="scientific">Zophobas morio</name>
    <dbReference type="NCBI Taxonomy" id="2755281"/>
    <lineage>
        <taxon>Eukaryota</taxon>
        <taxon>Metazoa</taxon>
        <taxon>Ecdysozoa</taxon>
        <taxon>Arthropoda</taxon>
        <taxon>Hexapoda</taxon>
        <taxon>Insecta</taxon>
        <taxon>Pterygota</taxon>
        <taxon>Neoptera</taxon>
        <taxon>Endopterygota</taxon>
        <taxon>Coleoptera</taxon>
        <taxon>Polyphaga</taxon>
        <taxon>Cucujiformia</taxon>
        <taxon>Tenebrionidae</taxon>
        <taxon>Zophobas</taxon>
    </lineage>
</organism>
<dbReference type="InterPro" id="IPR027417">
    <property type="entry name" value="P-loop_NTPase"/>
</dbReference>
<dbReference type="AlphaFoldDB" id="A0AA38IKW6"/>
<evidence type="ECO:0000256" key="1">
    <source>
        <dbReference type="ARBA" id="ARBA00022741"/>
    </source>
</evidence>
<accession>A0AA38IKW6</accession>
<evidence type="ECO:0000256" key="3">
    <source>
        <dbReference type="ARBA" id="ARBA00023242"/>
    </source>
</evidence>
<dbReference type="GO" id="GO:0000796">
    <property type="term" value="C:condensin complex"/>
    <property type="evidence" value="ECO:0007669"/>
    <property type="project" value="TreeGrafter"/>
</dbReference>
<dbReference type="EMBL" id="JALNTZ010000003">
    <property type="protein sequence ID" value="KAJ3659072.1"/>
    <property type="molecule type" value="Genomic_DNA"/>
</dbReference>
<feature type="compositionally biased region" description="Basic and acidic residues" evidence="4">
    <location>
        <begin position="1"/>
        <end position="14"/>
    </location>
</feature>
<comment type="caution">
    <text evidence="5">The sequence shown here is derived from an EMBL/GenBank/DDBJ whole genome shotgun (WGS) entry which is preliminary data.</text>
</comment>
<evidence type="ECO:0000313" key="5">
    <source>
        <dbReference type="EMBL" id="KAJ3659072.1"/>
    </source>
</evidence>